<dbReference type="STRING" id="1469144.LI90_1147"/>
<evidence type="ECO:0000256" key="3">
    <source>
        <dbReference type="SAM" id="Phobius"/>
    </source>
</evidence>
<comment type="caution">
    <text evidence="5">The sequence shown here is derived from an EMBL/GenBank/DDBJ whole genome shotgun (WGS) entry which is preliminary data.</text>
</comment>
<keyword evidence="3" id="KW-0812">Transmembrane</keyword>
<evidence type="ECO:0000256" key="2">
    <source>
        <dbReference type="SAM" id="MobiDB-lite"/>
    </source>
</evidence>
<dbReference type="Proteomes" id="UP000070188">
    <property type="component" value="Unassembled WGS sequence"/>
</dbReference>
<evidence type="ECO:0000313" key="9">
    <source>
        <dbReference type="Proteomes" id="UP000070659"/>
    </source>
</evidence>
<evidence type="ECO:0000313" key="4">
    <source>
        <dbReference type="EMBL" id="KWW99511.1"/>
    </source>
</evidence>
<reference evidence="7" key="3">
    <citation type="submission" date="2015-04" db="EMBL/GenBank/DDBJ databases">
        <title>Physiological reanalysis, assessment of diazotrophy, and genome sequences of multiple isolates of Streptomyces thermoautotrophicus.</title>
        <authorList>
            <person name="MacKellar D.C."/>
            <person name="Lieber L."/>
            <person name="Norman J."/>
            <person name="Bolger A."/>
            <person name="Tobin C."/>
            <person name="Murray J.W."/>
            <person name="Chang R."/>
            <person name="Ford T."/>
            <person name="Nguyen P.Q."/>
            <person name="Woodward J."/>
            <person name="Permingeat H."/>
            <person name="Joshi N.S."/>
            <person name="Silver P.A."/>
            <person name="Usadel B."/>
            <person name="Rutherford A.W."/>
            <person name="Friesen M."/>
            <person name="Prell J."/>
        </authorList>
    </citation>
    <scope>NUCLEOTIDE SEQUENCE [LARGE SCALE GENOMIC DNA]</scope>
    <source>
        <strain evidence="7">H1</strain>
    </source>
</reference>
<proteinExistence type="predicted"/>
<dbReference type="EMBL" id="JYIJ01000016">
    <property type="protein sequence ID" value="KWX04084.1"/>
    <property type="molecule type" value="Genomic_DNA"/>
</dbReference>
<evidence type="ECO:0000313" key="5">
    <source>
        <dbReference type="EMBL" id="KWX04084.1"/>
    </source>
</evidence>
<dbReference type="Proteomes" id="UP000070598">
    <property type="component" value="Unassembled WGS sequence"/>
</dbReference>
<dbReference type="RefSeq" id="WP_066885038.1">
    <property type="nucleotide sequence ID" value="NZ_CP171739.1"/>
</dbReference>
<reference evidence="8" key="2">
    <citation type="submission" date="2015-02" db="EMBL/GenBank/DDBJ databases">
        <title>Physiological reanalysis, assessment of diazotrophy, and genome sequences of multiple isolates of Streptomyces thermoautotrophicus.</title>
        <authorList>
            <person name="MacKellar D.C."/>
            <person name="Lieber L."/>
            <person name="Norman J."/>
            <person name="Bolger A."/>
            <person name="Tobin C."/>
            <person name="Murray J.W."/>
            <person name="Friesen M."/>
            <person name="Prell J."/>
        </authorList>
    </citation>
    <scope>NUCLEOTIDE SEQUENCE [LARGE SCALE GENOMIC DNA]</scope>
    <source>
        <strain evidence="8">UBT1</strain>
    </source>
</reference>
<protein>
    <submittedName>
        <fullName evidence="5">Uncharacterized protein</fullName>
    </submittedName>
</protein>
<dbReference type="EMBL" id="JYIK01001086">
    <property type="protein sequence ID" value="KWX06837.1"/>
    <property type="molecule type" value="Genomic_DNA"/>
</dbReference>
<evidence type="ECO:0000256" key="1">
    <source>
        <dbReference type="SAM" id="Coils"/>
    </source>
</evidence>
<evidence type="ECO:0000313" key="6">
    <source>
        <dbReference type="EMBL" id="KWX06837.1"/>
    </source>
</evidence>
<evidence type="ECO:0000313" key="7">
    <source>
        <dbReference type="Proteomes" id="UP000070188"/>
    </source>
</evidence>
<dbReference type="Proteomes" id="UP000070659">
    <property type="component" value="Unassembled WGS sequence"/>
</dbReference>
<evidence type="ECO:0000313" key="8">
    <source>
        <dbReference type="Proteomes" id="UP000070598"/>
    </source>
</evidence>
<keyword evidence="3" id="KW-1133">Transmembrane helix</keyword>
<name>A0A132N1W5_9ACTN</name>
<reference evidence="4" key="4">
    <citation type="submission" date="2015-04" db="EMBL/GenBank/DDBJ databases">
        <title>Physiological reanalysis, assessment of diazotrophy, and genome sequences of multiple isolates of Streptomyces thermoautotrophicus.</title>
        <authorList>
            <person name="MacKellar D.C."/>
            <person name="Lieber L."/>
            <person name="Norman J."/>
            <person name="Bolger A."/>
            <person name="Tobin C."/>
            <person name="Murray J.W."/>
            <person name="Woodward J."/>
            <person name="Friesen M."/>
            <person name="Prell J."/>
        </authorList>
    </citation>
    <scope>NUCLEOTIDE SEQUENCE [LARGE SCALE GENOMIC DNA]</scope>
    <source>
        <strain evidence="4">H1</strain>
    </source>
</reference>
<keyword evidence="7" id="KW-1185">Reference proteome</keyword>
<sequence length="191" mass="20952">MRDSARTGSTDRGTWLAPVAFVLLTAVLLGTLAAVGYLYYSAGAARSHAYQADMAKRWAESERDILGQELADTRNQLTAARIQLAQAQERIRNLAEEQPGQQSRPQAVATAQLAREVARVATALDQCLAAHQQFTQHTERVLSQDMLRLLRQLGDACRQARQGAEQLQRAVPQPSVSPTTLPVHEGDIPSR</sequence>
<dbReference type="AlphaFoldDB" id="A0A132N1W5"/>
<feature type="coiled-coil region" evidence="1">
    <location>
        <begin position="70"/>
        <end position="97"/>
    </location>
</feature>
<keyword evidence="1" id="KW-0175">Coiled coil</keyword>
<accession>A0A132N1W5</accession>
<reference evidence="5 9" key="1">
    <citation type="submission" date="2015-02" db="EMBL/GenBank/DDBJ databases">
        <title>Physiological reanalysis, assessment of diazotrophy, and genome sequences of multiple isolates of Streptomyces thermoautotrophicus.</title>
        <authorList>
            <person name="MacKellar D.C."/>
            <person name="Lieber L."/>
            <person name="Norman J."/>
            <person name="Bolger A."/>
            <person name="Tobin C."/>
            <person name="Murray J.W."/>
            <person name="Prell J."/>
        </authorList>
    </citation>
    <scope>NUCLEOTIDE SEQUENCE [LARGE SCALE GENOMIC DNA]</scope>
    <source>
        <strain evidence="5 9">UBT1</strain>
    </source>
</reference>
<feature type="region of interest" description="Disordered" evidence="2">
    <location>
        <begin position="166"/>
        <end position="191"/>
    </location>
</feature>
<dbReference type="PATRIC" id="fig|1469144.10.peg.1275"/>
<dbReference type="EMBL" id="LAXD01000001">
    <property type="protein sequence ID" value="KWW99511.1"/>
    <property type="molecule type" value="Genomic_DNA"/>
</dbReference>
<keyword evidence="3" id="KW-0472">Membrane</keyword>
<feature type="transmembrane region" description="Helical" evidence="3">
    <location>
        <begin position="15"/>
        <end position="40"/>
    </location>
</feature>
<gene>
    <name evidence="4" type="ORF">LI90_1147</name>
    <name evidence="5" type="ORF">TH66_09110</name>
    <name evidence="6" type="ORF">TR74_20800</name>
</gene>
<organism evidence="5 9">
    <name type="scientific">Carbonactinospora thermoautotrophica</name>
    <dbReference type="NCBI Taxonomy" id="1469144"/>
    <lineage>
        <taxon>Bacteria</taxon>
        <taxon>Bacillati</taxon>
        <taxon>Actinomycetota</taxon>
        <taxon>Actinomycetes</taxon>
        <taxon>Kitasatosporales</taxon>
        <taxon>Carbonactinosporaceae</taxon>
        <taxon>Carbonactinospora</taxon>
    </lineage>
</organism>